<dbReference type="Proteomes" id="UP000460257">
    <property type="component" value="Unassembled WGS sequence"/>
</dbReference>
<dbReference type="AlphaFoldDB" id="A0A6N7J3E1"/>
<dbReference type="GO" id="GO:0016740">
    <property type="term" value="F:transferase activity"/>
    <property type="evidence" value="ECO:0007669"/>
    <property type="project" value="UniProtKB-KW"/>
</dbReference>
<comment type="caution">
    <text evidence="2">The sequence shown here is derived from an EMBL/GenBank/DDBJ whole genome shotgun (WGS) entry which is preliminary data.</text>
</comment>
<evidence type="ECO:0000259" key="1">
    <source>
        <dbReference type="Pfam" id="PF13524"/>
    </source>
</evidence>
<dbReference type="EMBL" id="VOGC01000009">
    <property type="protein sequence ID" value="MQN02269.1"/>
    <property type="molecule type" value="Genomic_DNA"/>
</dbReference>
<evidence type="ECO:0000313" key="3">
    <source>
        <dbReference type="Proteomes" id="UP000460257"/>
    </source>
</evidence>
<feature type="domain" description="Spore protein YkvP/CgeB glycosyl transferase-like" evidence="1">
    <location>
        <begin position="283"/>
        <end position="387"/>
    </location>
</feature>
<reference evidence="2" key="1">
    <citation type="journal article" date="2020" name="Appl. Environ. Microbiol.">
        <title>Medium-Chain Fatty Acid Synthesis by 'Candidatus Weimeria bifida' gen. nov., sp. nov., and 'Candidatus Pseudoramibacter fermentans' sp. nov.</title>
        <authorList>
            <person name="Scarborough M.J."/>
            <person name="Myers K.S."/>
            <person name="Donohue T.J."/>
            <person name="Noguera D.R."/>
        </authorList>
    </citation>
    <scope>NUCLEOTIDE SEQUENCE</scope>
    <source>
        <strain evidence="2">LCO1.1</strain>
    </source>
</reference>
<dbReference type="InterPro" id="IPR055259">
    <property type="entry name" value="YkvP/CgeB_Glyco_trans-like"/>
</dbReference>
<sequence length="393" mass="45373">MKVIFVRYGSLNEPDIIATFKEFGIEVIEYSREVTVKNDYPSTSLKLLNEFVEKHPCDFLFSINFFPYVSELANIYHLRYISWVVDAPVLELYTRPITNKYNRTFIFDRAVYNEIHPLNPDCVFHLPLAGSVKRRMQVIDSASEEQKQRFSHEIAFVGSLYSEKDPYHLSAKGLSMHTAGYIDGILKAQESVYGYFFIEDLLTDEITKEIKNALPNFPYAPEGSFLTDKRTVAQEYLGNAVTAIERDDTFKMLSEHFDTSIYTGSDTSGMPKIHNLGLAKSLEEMPIIFHESKININTTSKTIRTGLPQRIFDITSCGGFCISNYQEEIPELFVPGEEIVMYESLDELRGLCAYYLEHDERRREIAYAGFEKTKNNYTYETIMQKLLYTAFSF</sequence>
<accession>A0A6N7J3E1</accession>
<keyword evidence="3" id="KW-1185">Reference proteome</keyword>
<gene>
    <name evidence="2" type="ORF">FRC54_10360</name>
</gene>
<name>A0A6N7J3E1_9FIRM</name>
<evidence type="ECO:0000313" key="2">
    <source>
        <dbReference type="EMBL" id="MQN02269.1"/>
    </source>
</evidence>
<dbReference type="Pfam" id="PF13524">
    <property type="entry name" value="Glyco_trans_1_2"/>
    <property type="match status" value="1"/>
</dbReference>
<proteinExistence type="predicted"/>
<protein>
    <submittedName>
        <fullName evidence="2">Glycosyltransferase</fullName>
    </submittedName>
</protein>
<organism evidence="2 3">
    <name type="scientific">Candidatus Weimeria bifida</name>
    <dbReference type="NCBI Taxonomy" id="2599074"/>
    <lineage>
        <taxon>Bacteria</taxon>
        <taxon>Bacillati</taxon>
        <taxon>Bacillota</taxon>
        <taxon>Clostridia</taxon>
        <taxon>Lachnospirales</taxon>
        <taxon>Lachnospiraceae</taxon>
        <taxon>Candidatus Weimeria</taxon>
    </lineage>
</organism>